<dbReference type="Gene3D" id="1.10.10.10">
    <property type="entry name" value="Winged helix-like DNA-binding domain superfamily/Winged helix DNA-binding domain"/>
    <property type="match status" value="1"/>
</dbReference>
<name>A0A166A4H8_9EURY</name>
<dbReference type="InterPro" id="IPR036388">
    <property type="entry name" value="WH-like_DNA-bd_sf"/>
</dbReference>
<evidence type="ECO:0008006" key="3">
    <source>
        <dbReference type="Google" id="ProtNLM"/>
    </source>
</evidence>
<reference evidence="1 2" key="1">
    <citation type="submission" date="2016-04" db="EMBL/GenBank/DDBJ databases">
        <title>Genome sequence of Methanobrevibacter curvatus DSM 11111.</title>
        <authorList>
            <person name="Poehlein A."/>
            <person name="Seedorf H."/>
            <person name="Daniel R."/>
        </authorList>
    </citation>
    <scope>NUCLEOTIDE SEQUENCE [LARGE SCALE GENOMIC DNA]</scope>
    <source>
        <strain evidence="1 2">DSM 11111</strain>
    </source>
</reference>
<dbReference type="RefSeq" id="WP_067091898.1">
    <property type="nucleotide sequence ID" value="NZ_LWMV01000184.1"/>
</dbReference>
<dbReference type="Proteomes" id="UP000077245">
    <property type="component" value="Unassembled WGS sequence"/>
</dbReference>
<evidence type="ECO:0000313" key="1">
    <source>
        <dbReference type="EMBL" id="KZX11552.1"/>
    </source>
</evidence>
<sequence>MERNVNESFLKSISKHHYDILKSTKDEEKSFNQLLKEFRLPKRVLRKLLLELVSSGFIFREEKEDLKEYYYLTDLGLNGLKKHETRILKYRTPDTKHGRVKLTK</sequence>
<dbReference type="SUPFAM" id="SSF46785">
    <property type="entry name" value="Winged helix' DNA-binding domain"/>
    <property type="match status" value="1"/>
</dbReference>
<dbReference type="AlphaFoldDB" id="A0A166A4H8"/>
<comment type="caution">
    <text evidence="1">The sequence shown here is derived from an EMBL/GenBank/DDBJ whole genome shotgun (WGS) entry which is preliminary data.</text>
</comment>
<accession>A0A166A4H8</accession>
<dbReference type="EMBL" id="LWMV01000184">
    <property type="protein sequence ID" value="KZX11552.1"/>
    <property type="molecule type" value="Genomic_DNA"/>
</dbReference>
<dbReference type="PATRIC" id="fig|49547.3.peg.1463"/>
<proteinExistence type="predicted"/>
<dbReference type="InterPro" id="IPR036390">
    <property type="entry name" value="WH_DNA-bd_sf"/>
</dbReference>
<evidence type="ECO:0000313" key="2">
    <source>
        <dbReference type="Proteomes" id="UP000077245"/>
    </source>
</evidence>
<protein>
    <recommendedName>
        <fullName evidence="3">ArnR1-like winged helix-turn-helix domain-containing protein</fullName>
    </recommendedName>
</protein>
<gene>
    <name evidence="1" type="ORF">MBCUR_13690</name>
</gene>
<organism evidence="1 2">
    <name type="scientific">Methanobrevibacter curvatus</name>
    <dbReference type="NCBI Taxonomy" id="49547"/>
    <lineage>
        <taxon>Archaea</taxon>
        <taxon>Methanobacteriati</taxon>
        <taxon>Methanobacteriota</taxon>
        <taxon>Methanomada group</taxon>
        <taxon>Methanobacteria</taxon>
        <taxon>Methanobacteriales</taxon>
        <taxon>Methanobacteriaceae</taxon>
        <taxon>Methanobrevibacter</taxon>
    </lineage>
</organism>
<keyword evidence="2" id="KW-1185">Reference proteome</keyword>